<evidence type="ECO:0000313" key="2">
    <source>
        <dbReference type="EMBL" id="VAW95845.1"/>
    </source>
</evidence>
<accession>A0A3B0ZQL4</accession>
<evidence type="ECO:0000259" key="1">
    <source>
        <dbReference type="SMART" id="SM00953"/>
    </source>
</evidence>
<sequence length="250" mass="28584">MDIWALSSAQQHITTISDDFVRIVESQQQIATTRIVDSLEEQAILELLLETTKPPVAANTEHLHYLFSTPFRYPPLKHGSRFGTRFEPSLLYGSKTIETLLIECSYYRFLFWNGMSEPPKSKKFITEHTVFAGRYYSEQGLRLHGAFFNKHTDVLRHPANYTATQVLGRAMREAGIEAFEYHSARDAKKGINIALYTANALIVNEPLYKSQWICSTTANNVRFSSRDDRKVYGYNINEFKVDGAFPLASL</sequence>
<dbReference type="Pfam" id="PF08808">
    <property type="entry name" value="RES"/>
    <property type="match status" value="1"/>
</dbReference>
<proteinExistence type="predicted"/>
<feature type="domain" description="RES" evidence="1">
    <location>
        <begin position="70"/>
        <end position="206"/>
    </location>
</feature>
<protein>
    <recommendedName>
        <fullName evidence="1">RES domain-containing protein</fullName>
    </recommendedName>
</protein>
<name>A0A3B0ZQL4_9ZZZZ</name>
<dbReference type="AlphaFoldDB" id="A0A3B0ZQL4"/>
<organism evidence="2">
    <name type="scientific">hydrothermal vent metagenome</name>
    <dbReference type="NCBI Taxonomy" id="652676"/>
    <lineage>
        <taxon>unclassified sequences</taxon>
        <taxon>metagenomes</taxon>
        <taxon>ecological metagenomes</taxon>
    </lineage>
</organism>
<dbReference type="InterPro" id="IPR014914">
    <property type="entry name" value="RES_dom"/>
</dbReference>
<dbReference type="SMART" id="SM00953">
    <property type="entry name" value="RES"/>
    <property type="match status" value="1"/>
</dbReference>
<dbReference type="EMBL" id="UOFT01000049">
    <property type="protein sequence ID" value="VAW95845.1"/>
    <property type="molecule type" value="Genomic_DNA"/>
</dbReference>
<gene>
    <name evidence="2" type="ORF">MNBD_GAMMA23-1655</name>
</gene>
<reference evidence="2" key="1">
    <citation type="submission" date="2018-06" db="EMBL/GenBank/DDBJ databases">
        <authorList>
            <person name="Zhirakovskaya E."/>
        </authorList>
    </citation>
    <scope>NUCLEOTIDE SEQUENCE</scope>
</reference>